<dbReference type="AlphaFoldDB" id="A0A430FJP3"/>
<dbReference type="EMBL" id="QXGK01000020">
    <property type="protein sequence ID" value="RSX53002.1"/>
    <property type="molecule type" value="Genomic_DNA"/>
</dbReference>
<accession>A0A430FJP3</accession>
<dbReference type="Proteomes" id="UP000287470">
    <property type="component" value="Unassembled WGS sequence"/>
</dbReference>
<evidence type="ECO:0000256" key="1">
    <source>
        <dbReference type="SAM" id="MobiDB-lite"/>
    </source>
</evidence>
<gene>
    <name evidence="2" type="ORF">D2E24_1673</name>
</gene>
<keyword evidence="3" id="KW-1185">Reference proteome</keyword>
<evidence type="ECO:0000313" key="3">
    <source>
        <dbReference type="Proteomes" id="UP000287470"/>
    </source>
</evidence>
<organism evidence="2 3">
    <name type="scientific">Bifidobacterium samirii</name>
    <dbReference type="NCBI Taxonomy" id="2306974"/>
    <lineage>
        <taxon>Bacteria</taxon>
        <taxon>Bacillati</taxon>
        <taxon>Actinomycetota</taxon>
        <taxon>Actinomycetes</taxon>
        <taxon>Bifidobacteriales</taxon>
        <taxon>Bifidobacteriaceae</taxon>
        <taxon>Bifidobacterium</taxon>
    </lineage>
</organism>
<reference evidence="2 3" key="1">
    <citation type="submission" date="2018-09" db="EMBL/GenBank/DDBJ databases">
        <title>Characterization of the phylogenetic diversity of five novel species belonging to the genus Bifidobacterium.</title>
        <authorList>
            <person name="Lugli G.A."/>
            <person name="Duranti S."/>
            <person name="Milani C."/>
        </authorList>
    </citation>
    <scope>NUCLEOTIDE SEQUENCE [LARGE SCALE GENOMIC DNA]</scope>
    <source>
        <strain evidence="2 3">2033B</strain>
    </source>
</reference>
<evidence type="ECO:0000313" key="2">
    <source>
        <dbReference type="EMBL" id="RSX53002.1"/>
    </source>
</evidence>
<protein>
    <submittedName>
        <fullName evidence="2">Uncharacterized protein</fullName>
    </submittedName>
</protein>
<name>A0A430FJP3_9BIFI</name>
<sequence>MTAKTTQPPASPADEGESLFEWPLTPEVRTMGAGELLDSLYETIHRLNRCRQWDRTLLLPRFGDVVVDRDRRTISARCMWKRKPAYRLDGEGGAQ</sequence>
<feature type="region of interest" description="Disordered" evidence="1">
    <location>
        <begin position="1"/>
        <end position="21"/>
    </location>
</feature>
<dbReference type="RefSeq" id="WP_125968928.1">
    <property type="nucleotide sequence ID" value="NZ_QXGK01000020.1"/>
</dbReference>
<comment type="caution">
    <text evidence="2">The sequence shown here is derived from an EMBL/GenBank/DDBJ whole genome shotgun (WGS) entry which is preliminary data.</text>
</comment>
<dbReference type="OrthoDB" id="3234222at2"/>
<proteinExistence type="predicted"/>